<organism evidence="1 2">
    <name type="scientific">Smallanthus sonchifolius</name>
    <dbReference type="NCBI Taxonomy" id="185202"/>
    <lineage>
        <taxon>Eukaryota</taxon>
        <taxon>Viridiplantae</taxon>
        <taxon>Streptophyta</taxon>
        <taxon>Embryophyta</taxon>
        <taxon>Tracheophyta</taxon>
        <taxon>Spermatophyta</taxon>
        <taxon>Magnoliopsida</taxon>
        <taxon>eudicotyledons</taxon>
        <taxon>Gunneridae</taxon>
        <taxon>Pentapetalae</taxon>
        <taxon>asterids</taxon>
        <taxon>campanulids</taxon>
        <taxon>Asterales</taxon>
        <taxon>Asteraceae</taxon>
        <taxon>Asteroideae</taxon>
        <taxon>Heliantheae alliance</taxon>
        <taxon>Millerieae</taxon>
        <taxon>Smallanthus</taxon>
    </lineage>
</organism>
<reference evidence="2" key="1">
    <citation type="journal article" date="2022" name="Mol. Ecol. Resour.">
        <title>The genomes of chicory, endive, great burdock and yacon provide insights into Asteraceae palaeo-polyploidization history and plant inulin production.</title>
        <authorList>
            <person name="Fan W."/>
            <person name="Wang S."/>
            <person name="Wang H."/>
            <person name="Wang A."/>
            <person name="Jiang F."/>
            <person name="Liu H."/>
            <person name="Zhao H."/>
            <person name="Xu D."/>
            <person name="Zhang Y."/>
        </authorList>
    </citation>
    <scope>NUCLEOTIDE SEQUENCE [LARGE SCALE GENOMIC DNA]</scope>
    <source>
        <strain evidence="2">cv. Yunnan</strain>
    </source>
</reference>
<dbReference type="EMBL" id="CM042029">
    <property type="protein sequence ID" value="KAI3793510.1"/>
    <property type="molecule type" value="Genomic_DNA"/>
</dbReference>
<sequence length="338" mass="38734">MDTRICRDNNRLFPFAFHHLIVTIGSKCQQKIDYWPPPVTNSKGGTHPFNMLDFILKSSLERLRESMSWADKISHYNCTMKANYSQHVHTIRNLSLEGRLGVALWLHNKMIHNNGAIPDVVTHNHLINGFCKVGAFEKAEWIIRQMSYQGPSPNCATYNILIKGYCAFNDIDKALHLLSTMTDDDDNNKVKPNIVTFNILVHALCKKGLLDEARVLLLKLTDENREKNLIASTILIDNYFKNGNISLALALWGEICKRSKELDVVAYNVLVHGYYLSLDVIIMYKYVIEMLKIGLAPYRFTFNILISGLCKVKRIDDACYWFYIVMSKMGVSPYLTVC</sequence>
<keyword evidence="2" id="KW-1185">Reference proteome</keyword>
<comment type="caution">
    <text evidence="1">The sequence shown here is derived from an EMBL/GenBank/DDBJ whole genome shotgun (WGS) entry which is preliminary data.</text>
</comment>
<reference evidence="1 2" key="2">
    <citation type="journal article" date="2022" name="Mol. Ecol. Resour.">
        <title>The genomes of chicory, endive, great burdock and yacon provide insights into Asteraceae paleo-polyploidization history and plant inulin production.</title>
        <authorList>
            <person name="Fan W."/>
            <person name="Wang S."/>
            <person name="Wang H."/>
            <person name="Wang A."/>
            <person name="Jiang F."/>
            <person name="Liu H."/>
            <person name="Zhao H."/>
            <person name="Xu D."/>
            <person name="Zhang Y."/>
        </authorList>
    </citation>
    <scope>NUCLEOTIDE SEQUENCE [LARGE SCALE GENOMIC DNA]</scope>
    <source>
        <strain evidence="2">cv. Yunnan</strain>
        <tissue evidence="1">Leaves</tissue>
    </source>
</reference>
<dbReference type="Proteomes" id="UP001056120">
    <property type="component" value="Linkage Group LG12"/>
</dbReference>
<name>A0ACB9HE14_9ASTR</name>
<gene>
    <name evidence="1" type="ORF">L1987_36129</name>
</gene>
<protein>
    <submittedName>
        <fullName evidence="1">Uncharacterized protein</fullName>
    </submittedName>
</protein>
<evidence type="ECO:0000313" key="2">
    <source>
        <dbReference type="Proteomes" id="UP001056120"/>
    </source>
</evidence>
<evidence type="ECO:0000313" key="1">
    <source>
        <dbReference type="EMBL" id="KAI3793510.1"/>
    </source>
</evidence>
<proteinExistence type="predicted"/>
<accession>A0ACB9HE14</accession>